<dbReference type="Pfam" id="PF04133">
    <property type="entry name" value="Vps55"/>
    <property type="match status" value="1"/>
</dbReference>
<proteinExistence type="inferred from homology"/>
<feature type="transmembrane region" description="Helical" evidence="6">
    <location>
        <begin position="236"/>
        <end position="259"/>
    </location>
</feature>
<dbReference type="GO" id="GO:0005768">
    <property type="term" value="C:endosome"/>
    <property type="evidence" value="ECO:0007669"/>
    <property type="project" value="TreeGrafter"/>
</dbReference>
<evidence type="ECO:0000256" key="6">
    <source>
        <dbReference type="SAM" id="Phobius"/>
    </source>
</evidence>
<feature type="transmembrane region" description="Helical" evidence="6">
    <location>
        <begin position="203"/>
        <end position="224"/>
    </location>
</feature>
<dbReference type="AlphaFoldDB" id="A0A9E7I0Y6"/>
<dbReference type="OrthoDB" id="14246at2759"/>
<evidence type="ECO:0000256" key="3">
    <source>
        <dbReference type="ARBA" id="ARBA00022692"/>
    </source>
</evidence>
<evidence type="ECO:0000256" key="1">
    <source>
        <dbReference type="ARBA" id="ARBA00004141"/>
    </source>
</evidence>
<dbReference type="GO" id="GO:0032511">
    <property type="term" value="P:late endosome to vacuole transport via multivesicular body sorting pathway"/>
    <property type="evidence" value="ECO:0007669"/>
    <property type="project" value="TreeGrafter"/>
</dbReference>
<gene>
    <name evidence="7" type="ORF">MUK42_14821</name>
</gene>
<reference evidence="7" key="1">
    <citation type="submission" date="2022-05" db="EMBL/GenBank/DDBJ databases">
        <title>The Musa troglodytarum L. genome provides insights into the mechanism of non-climacteric behaviour and enrichment of carotenoids.</title>
        <authorList>
            <person name="Wang J."/>
        </authorList>
    </citation>
    <scope>NUCLEOTIDE SEQUENCE</scope>
    <source>
        <tissue evidence="7">Leaf</tissue>
    </source>
</reference>
<feature type="transmembrane region" description="Helical" evidence="6">
    <location>
        <begin position="265"/>
        <end position="288"/>
    </location>
</feature>
<evidence type="ECO:0000313" key="8">
    <source>
        <dbReference type="Proteomes" id="UP001055439"/>
    </source>
</evidence>
<evidence type="ECO:0000313" key="7">
    <source>
        <dbReference type="EMBL" id="URE40547.1"/>
    </source>
</evidence>
<evidence type="ECO:0000256" key="5">
    <source>
        <dbReference type="ARBA" id="ARBA00023136"/>
    </source>
</evidence>
<dbReference type="Proteomes" id="UP001055439">
    <property type="component" value="Chromosome 8"/>
</dbReference>
<dbReference type="PANTHER" id="PTHR12050:SF1">
    <property type="entry name" value="VACUOLAR PROTEIN SORTING-ASSOCIATED PROTEIN 55 HOMOLOG"/>
    <property type="match status" value="1"/>
</dbReference>
<comment type="subcellular location">
    <subcellularLocation>
        <location evidence="1">Membrane</location>
        <topology evidence="1">Multi-pass membrane protein</topology>
    </subcellularLocation>
</comment>
<keyword evidence="5 6" id="KW-0472">Membrane</keyword>
<evidence type="ECO:0000256" key="2">
    <source>
        <dbReference type="ARBA" id="ARBA00005645"/>
    </source>
</evidence>
<dbReference type="GO" id="GO:0016020">
    <property type="term" value="C:membrane"/>
    <property type="evidence" value="ECO:0007669"/>
    <property type="project" value="UniProtKB-SubCell"/>
</dbReference>
<comment type="similarity">
    <text evidence="2">Belongs to the OB-RGRP/VPS55 family.</text>
</comment>
<keyword evidence="8" id="KW-1185">Reference proteome</keyword>
<evidence type="ECO:0000256" key="4">
    <source>
        <dbReference type="ARBA" id="ARBA00022989"/>
    </source>
</evidence>
<keyword evidence="3 6" id="KW-0812">Transmembrane</keyword>
<accession>A0A9E7I0Y6</accession>
<dbReference type="PANTHER" id="PTHR12050">
    <property type="entry name" value="LEPTIN RECEPTOR-RELATED"/>
    <property type="match status" value="1"/>
</dbReference>
<keyword evidence="4 6" id="KW-1133">Transmembrane helix</keyword>
<name>A0A9E7I0Y6_9LILI</name>
<protein>
    <submittedName>
        <fullName evidence="7">Vacuolar protein sorting-associated protein 55</fullName>
    </submittedName>
</protein>
<sequence>MGGAEFRAGKSVAMHKATKKNKEGRWWWWKILYSSKDSDTVLDLCAYISHNKNCSTAVDACGCRYQKRRQKAERKNKVASIVSLDDGVEDKAESVGAFDGTADETLDLRARILLAEPFLSSRCNDPEQGSRHKADVFKEQIKMIHFLKQDMDNEKCKPARDLEPIPYAVMLKEKYIVIYLLRLTACLHTGQLALLAILVSSGIVLQILVTLMYVILPMPLLFFGRSSSLMSSDGDGWVNFTKFLTGASVVGSIAIPSILKHANLIGWGALAMELSSFVVFGVAILWFLQMSDHDEHSYF</sequence>
<dbReference type="InterPro" id="IPR007262">
    <property type="entry name" value="Vps55/LEPROT"/>
</dbReference>
<organism evidence="7 8">
    <name type="scientific">Musa troglodytarum</name>
    <name type="common">fe'i banana</name>
    <dbReference type="NCBI Taxonomy" id="320322"/>
    <lineage>
        <taxon>Eukaryota</taxon>
        <taxon>Viridiplantae</taxon>
        <taxon>Streptophyta</taxon>
        <taxon>Embryophyta</taxon>
        <taxon>Tracheophyta</taxon>
        <taxon>Spermatophyta</taxon>
        <taxon>Magnoliopsida</taxon>
        <taxon>Liliopsida</taxon>
        <taxon>Zingiberales</taxon>
        <taxon>Musaceae</taxon>
        <taxon>Musa</taxon>
    </lineage>
</organism>
<dbReference type="EMBL" id="CP097510">
    <property type="protein sequence ID" value="URE40547.1"/>
    <property type="molecule type" value="Genomic_DNA"/>
</dbReference>